<comment type="similarity">
    <text evidence="1">Belongs to the glycosyltransferase 2 family.</text>
</comment>
<dbReference type="Gene3D" id="3.90.550.10">
    <property type="entry name" value="Spore Coat Polysaccharide Biosynthesis Protein SpsA, Chain A"/>
    <property type="match status" value="1"/>
</dbReference>
<dbReference type="Pfam" id="PF00535">
    <property type="entry name" value="Glycos_transf_2"/>
    <property type="match status" value="1"/>
</dbReference>
<dbReference type="PANTHER" id="PTHR43630">
    <property type="entry name" value="POLY-BETA-1,6-N-ACETYL-D-GLUCOSAMINE SYNTHASE"/>
    <property type="match status" value="1"/>
</dbReference>
<dbReference type="PANTHER" id="PTHR43630:SF1">
    <property type="entry name" value="POLY-BETA-1,6-N-ACETYL-D-GLUCOSAMINE SYNTHASE"/>
    <property type="match status" value="1"/>
</dbReference>
<dbReference type="AlphaFoldDB" id="A0A1F5YY09"/>
<organism evidence="6 7">
    <name type="scientific">Candidatus Gottesmanbacteria bacterium RBG_16_52_11</name>
    <dbReference type="NCBI Taxonomy" id="1798374"/>
    <lineage>
        <taxon>Bacteria</taxon>
        <taxon>Candidatus Gottesmaniibacteriota</taxon>
    </lineage>
</organism>
<dbReference type="STRING" id="1798374.A2Z33_07315"/>
<evidence type="ECO:0000256" key="1">
    <source>
        <dbReference type="ARBA" id="ARBA00006739"/>
    </source>
</evidence>
<evidence type="ECO:0000256" key="4">
    <source>
        <dbReference type="SAM" id="Phobius"/>
    </source>
</evidence>
<sequence>MKEPAGRYSVAIIIPAHNEESVIDGTIRSLDKIIPAEHIYVVDDCSTDQTRSIALNHTPHVLSLRRKHGKARALNRAIRYFGLAGRYRYIAPLDADTRMSESFIPNIIRQFRKDRQRQIVCVVGRILGRMTNPVTAYRMWEYEVAQSIHKRAQAVIGSVVVCPGCATVYRSEILMKYPFPAGTMTEDMDLTFLLHRRAAGKIVYTGSATVMTQDPRTVRDFCRQLQRWYTGFWQNVRKHKIPWGGQLLDAEVGMLAIEGLFNGLLMLALTSVLPYILLKRPTVLIVPAVFDMFLFMLPTVIITALRRRSYRMIIFLPHFYLLRFLSSLIFLNSFMSVVIASDLRAKWRKLDRYAFREDKEYSTQ</sequence>
<keyword evidence="4" id="KW-0472">Membrane</keyword>
<dbReference type="GO" id="GO:0016757">
    <property type="term" value="F:glycosyltransferase activity"/>
    <property type="evidence" value="ECO:0007669"/>
    <property type="project" value="UniProtKB-KW"/>
</dbReference>
<dbReference type="EMBL" id="MFJD01000001">
    <property type="protein sequence ID" value="OGG05061.1"/>
    <property type="molecule type" value="Genomic_DNA"/>
</dbReference>
<dbReference type="Proteomes" id="UP000178448">
    <property type="component" value="Unassembled WGS sequence"/>
</dbReference>
<evidence type="ECO:0000256" key="2">
    <source>
        <dbReference type="ARBA" id="ARBA00022676"/>
    </source>
</evidence>
<dbReference type="SUPFAM" id="SSF53448">
    <property type="entry name" value="Nucleotide-diphospho-sugar transferases"/>
    <property type="match status" value="1"/>
</dbReference>
<keyword evidence="2" id="KW-0328">Glycosyltransferase</keyword>
<evidence type="ECO:0000259" key="5">
    <source>
        <dbReference type="Pfam" id="PF00535"/>
    </source>
</evidence>
<evidence type="ECO:0000313" key="6">
    <source>
        <dbReference type="EMBL" id="OGG05061.1"/>
    </source>
</evidence>
<keyword evidence="4" id="KW-0812">Transmembrane</keyword>
<keyword evidence="3" id="KW-0808">Transferase</keyword>
<gene>
    <name evidence="6" type="ORF">A2Z33_07315</name>
</gene>
<proteinExistence type="inferred from homology"/>
<feature type="transmembrane region" description="Helical" evidence="4">
    <location>
        <begin position="284"/>
        <end position="305"/>
    </location>
</feature>
<reference evidence="6 7" key="1">
    <citation type="journal article" date="2016" name="Nat. Commun.">
        <title>Thousands of microbial genomes shed light on interconnected biogeochemical processes in an aquifer system.</title>
        <authorList>
            <person name="Anantharaman K."/>
            <person name="Brown C.T."/>
            <person name="Hug L.A."/>
            <person name="Sharon I."/>
            <person name="Castelle C.J."/>
            <person name="Probst A.J."/>
            <person name="Thomas B.C."/>
            <person name="Singh A."/>
            <person name="Wilkins M.J."/>
            <person name="Karaoz U."/>
            <person name="Brodie E.L."/>
            <person name="Williams K.H."/>
            <person name="Hubbard S.S."/>
            <person name="Banfield J.F."/>
        </authorList>
    </citation>
    <scope>NUCLEOTIDE SEQUENCE [LARGE SCALE GENOMIC DNA]</scope>
</reference>
<feature type="transmembrane region" description="Helical" evidence="4">
    <location>
        <begin position="317"/>
        <end position="340"/>
    </location>
</feature>
<dbReference type="InterPro" id="IPR029044">
    <property type="entry name" value="Nucleotide-diphossugar_trans"/>
</dbReference>
<protein>
    <recommendedName>
        <fullName evidence="5">Glycosyltransferase 2-like domain-containing protein</fullName>
    </recommendedName>
</protein>
<evidence type="ECO:0000256" key="3">
    <source>
        <dbReference type="ARBA" id="ARBA00022679"/>
    </source>
</evidence>
<accession>A0A1F5YY09</accession>
<dbReference type="InterPro" id="IPR001173">
    <property type="entry name" value="Glyco_trans_2-like"/>
</dbReference>
<dbReference type="CDD" id="cd06423">
    <property type="entry name" value="CESA_like"/>
    <property type="match status" value="1"/>
</dbReference>
<keyword evidence="4" id="KW-1133">Transmembrane helix</keyword>
<name>A0A1F5YY09_9BACT</name>
<feature type="transmembrane region" description="Helical" evidence="4">
    <location>
        <begin position="260"/>
        <end position="278"/>
    </location>
</feature>
<comment type="caution">
    <text evidence="6">The sequence shown here is derived from an EMBL/GenBank/DDBJ whole genome shotgun (WGS) entry which is preliminary data.</text>
</comment>
<evidence type="ECO:0000313" key="7">
    <source>
        <dbReference type="Proteomes" id="UP000178448"/>
    </source>
</evidence>
<feature type="domain" description="Glycosyltransferase 2-like" evidence="5">
    <location>
        <begin position="12"/>
        <end position="176"/>
    </location>
</feature>